<protein>
    <submittedName>
        <fullName evidence="2">PilZ domain-containing protein</fullName>
    </submittedName>
</protein>
<evidence type="ECO:0000313" key="3">
    <source>
        <dbReference type="Proteomes" id="UP000268094"/>
    </source>
</evidence>
<accession>A0A3A8J9B3</accession>
<dbReference type="AlphaFoldDB" id="A0A3A8J9B3"/>
<organism evidence="2 3">
    <name type="scientific">Corallococcus terminator</name>
    <dbReference type="NCBI Taxonomy" id="2316733"/>
    <lineage>
        <taxon>Bacteria</taxon>
        <taxon>Pseudomonadati</taxon>
        <taxon>Myxococcota</taxon>
        <taxon>Myxococcia</taxon>
        <taxon>Myxococcales</taxon>
        <taxon>Cystobacterineae</taxon>
        <taxon>Myxococcaceae</taxon>
        <taxon>Corallococcus</taxon>
    </lineage>
</organism>
<comment type="caution">
    <text evidence="2">The sequence shown here is derived from an EMBL/GenBank/DDBJ whole genome shotgun (WGS) entry which is preliminary data.</text>
</comment>
<dbReference type="Gene3D" id="2.40.10.220">
    <property type="entry name" value="predicted glycosyltransferase like domains"/>
    <property type="match status" value="1"/>
</dbReference>
<dbReference type="Pfam" id="PF07238">
    <property type="entry name" value="PilZ"/>
    <property type="match status" value="1"/>
</dbReference>
<proteinExistence type="predicted"/>
<dbReference type="SUPFAM" id="SSF141371">
    <property type="entry name" value="PilZ domain-like"/>
    <property type="match status" value="1"/>
</dbReference>
<name>A0A3A8J9B3_9BACT</name>
<reference evidence="3" key="1">
    <citation type="submission" date="2018-09" db="EMBL/GenBank/DDBJ databases">
        <authorList>
            <person name="Livingstone P.G."/>
            <person name="Whitworth D.E."/>
        </authorList>
    </citation>
    <scope>NUCLEOTIDE SEQUENCE [LARGE SCALE GENOMIC DNA]</scope>
    <source>
        <strain evidence="3">CA054A</strain>
    </source>
</reference>
<dbReference type="GO" id="GO:0035438">
    <property type="term" value="F:cyclic-di-GMP binding"/>
    <property type="evidence" value="ECO:0007669"/>
    <property type="project" value="InterPro"/>
</dbReference>
<sequence>MGVSPSSPPPSSFVNAFDMGHALLPGDFSTFPGICTPGTPPCLISLRRNFIAEADSARLGGMHLPRTVPRFEHRLAVRLRGMLPVYTRDVSASGFCADMLQPMKAGDVLEGALLLGDEEVPFQGEVMWTRRSAGERARGRYGVRFVSIDGDFQRRLVAYRRLQGKRLVRWFT</sequence>
<dbReference type="InterPro" id="IPR009875">
    <property type="entry name" value="PilZ_domain"/>
</dbReference>
<gene>
    <name evidence="2" type="ORF">D7V88_06250</name>
</gene>
<dbReference type="EMBL" id="RAVZ01000026">
    <property type="protein sequence ID" value="RKG92397.1"/>
    <property type="molecule type" value="Genomic_DNA"/>
</dbReference>
<evidence type="ECO:0000313" key="2">
    <source>
        <dbReference type="EMBL" id="RKG92397.1"/>
    </source>
</evidence>
<feature type="domain" description="PilZ" evidence="1">
    <location>
        <begin position="81"/>
        <end position="159"/>
    </location>
</feature>
<evidence type="ECO:0000259" key="1">
    <source>
        <dbReference type="Pfam" id="PF07238"/>
    </source>
</evidence>
<dbReference type="Proteomes" id="UP000268094">
    <property type="component" value="Unassembled WGS sequence"/>
</dbReference>
<keyword evidence="3" id="KW-1185">Reference proteome</keyword>